<feature type="binding site" evidence="5">
    <location>
        <position position="287"/>
    </location>
    <ligand>
        <name>S-adenosyl-L-methionine</name>
        <dbReference type="ChEBI" id="CHEBI:59789"/>
    </ligand>
</feature>
<evidence type="ECO:0000256" key="4">
    <source>
        <dbReference type="ARBA" id="ARBA00022884"/>
    </source>
</evidence>
<feature type="active site" description="Nucleophile" evidence="5">
    <location>
        <position position="340"/>
    </location>
</feature>
<dbReference type="OrthoDB" id="9810297at2"/>
<dbReference type="InterPro" id="IPR049560">
    <property type="entry name" value="MeTrfase_RsmB-F_NOP2_cat"/>
</dbReference>
<evidence type="ECO:0000256" key="1">
    <source>
        <dbReference type="ARBA" id="ARBA00022603"/>
    </source>
</evidence>
<keyword evidence="1 5" id="KW-0489">Methyltransferase</keyword>
<dbReference type="GO" id="GO:0009383">
    <property type="term" value="F:rRNA (cytosine-C5-)-methyltransferase activity"/>
    <property type="evidence" value="ECO:0007669"/>
    <property type="project" value="TreeGrafter"/>
</dbReference>
<name>A0A0C1FMK8_9SPHI</name>
<dbReference type="AlphaFoldDB" id="A0A0C1FMK8"/>
<dbReference type="Gene3D" id="3.40.50.150">
    <property type="entry name" value="Vaccinia Virus protein VP39"/>
    <property type="match status" value="1"/>
</dbReference>
<keyword evidence="2 5" id="KW-0808">Transferase</keyword>
<dbReference type="GO" id="GO:0003723">
    <property type="term" value="F:RNA binding"/>
    <property type="evidence" value="ECO:0007669"/>
    <property type="project" value="UniProtKB-UniRule"/>
</dbReference>
<reference evidence="7 8" key="1">
    <citation type="submission" date="2014-10" db="EMBL/GenBank/DDBJ databases">
        <title>Pedobacter Kyungheensis.</title>
        <authorList>
            <person name="Anderson B.M."/>
            <person name="Newman J.D."/>
        </authorList>
    </citation>
    <scope>NUCLEOTIDE SEQUENCE [LARGE SCALE GENOMIC DNA]</scope>
    <source>
        <strain evidence="7 8">KACC 16221</strain>
    </source>
</reference>
<keyword evidence="8" id="KW-1185">Reference proteome</keyword>
<keyword evidence="4 5" id="KW-0694">RNA-binding</keyword>
<keyword evidence="3 5" id="KW-0949">S-adenosyl-L-methionine</keyword>
<dbReference type="Proteomes" id="UP000031246">
    <property type="component" value="Unassembled WGS sequence"/>
</dbReference>
<dbReference type="RefSeq" id="WP_039477528.1">
    <property type="nucleotide sequence ID" value="NZ_JSYN01000017.1"/>
</dbReference>
<feature type="domain" description="SAM-dependent MTase RsmB/NOP-type" evidence="6">
    <location>
        <begin position="120"/>
        <end position="387"/>
    </location>
</feature>
<feature type="binding site" evidence="5">
    <location>
        <position position="240"/>
    </location>
    <ligand>
        <name>S-adenosyl-L-methionine</name>
        <dbReference type="ChEBI" id="CHEBI:59789"/>
    </ligand>
</feature>
<evidence type="ECO:0000256" key="2">
    <source>
        <dbReference type="ARBA" id="ARBA00022679"/>
    </source>
</evidence>
<accession>A0A0C1FMK8</accession>
<dbReference type="EMBL" id="JSYN01000017">
    <property type="protein sequence ID" value="KIA93003.1"/>
    <property type="molecule type" value="Genomic_DNA"/>
</dbReference>
<dbReference type="PRINTS" id="PR02008">
    <property type="entry name" value="RCMTFAMILY"/>
</dbReference>
<dbReference type="SUPFAM" id="SSF53335">
    <property type="entry name" value="S-adenosyl-L-methionine-dependent methyltransferases"/>
    <property type="match status" value="1"/>
</dbReference>
<protein>
    <submittedName>
        <fullName evidence="7">RNA methyltransferase</fullName>
    </submittedName>
</protein>
<comment type="caution">
    <text evidence="5">Lacks conserved residue(s) required for the propagation of feature annotation.</text>
</comment>
<comment type="similarity">
    <text evidence="5">Belongs to the class I-like SAM-binding methyltransferase superfamily. RsmB/NOP family.</text>
</comment>
<dbReference type="InterPro" id="IPR029063">
    <property type="entry name" value="SAM-dependent_MTases_sf"/>
</dbReference>
<dbReference type="Pfam" id="PF01189">
    <property type="entry name" value="Methyltr_RsmB-F"/>
    <property type="match status" value="1"/>
</dbReference>
<dbReference type="PANTHER" id="PTHR22807">
    <property type="entry name" value="NOP2 YEAST -RELATED NOL1/NOP2/FMU SUN DOMAIN-CONTAINING"/>
    <property type="match status" value="1"/>
</dbReference>
<comment type="caution">
    <text evidence="7">The sequence shown here is derived from an EMBL/GenBank/DDBJ whole genome shotgun (WGS) entry which is preliminary data.</text>
</comment>
<dbReference type="InterPro" id="IPR023267">
    <property type="entry name" value="RCMT"/>
</dbReference>
<dbReference type="GO" id="GO:0005829">
    <property type="term" value="C:cytosol"/>
    <property type="evidence" value="ECO:0007669"/>
    <property type="project" value="TreeGrafter"/>
</dbReference>
<dbReference type="GO" id="GO:0070475">
    <property type="term" value="P:rRNA base methylation"/>
    <property type="evidence" value="ECO:0007669"/>
    <property type="project" value="TreeGrafter"/>
</dbReference>
<feature type="binding site" evidence="5">
    <location>
        <position position="267"/>
    </location>
    <ligand>
        <name>S-adenosyl-L-methionine</name>
        <dbReference type="ChEBI" id="CHEBI:59789"/>
    </ligand>
</feature>
<proteinExistence type="inferred from homology"/>
<evidence type="ECO:0000259" key="6">
    <source>
        <dbReference type="PROSITE" id="PS51686"/>
    </source>
</evidence>
<dbReference type="InterPro" id="IPR001678">
    <property type="entry name" value="MeTrfase_RsmB-F_NOP2_dom"/>
</dbReference>
<organism evidence="7 8">
    <name type="scientific">Pedobacter kyungheensis</name>
    <dbReference type="NCBI Taxonomy" id="1069985"/>
    <lineage>
        <taxon>Bacteria</taxon>
        <taxon>Pseudomonadati</taxon>
        <taxon>Bacteroidota</taxon>
        <taxon>Sphingobacteriia</taxon>
        <taxon>Sphingobacteriales</taxon>
        <taxon>Sphingobacteriaceae</taxon>
        <taxon>Pedobacter</taxon>
    </lineage>
</organism>
<evidence type="ECO:0000256" key="5">
    <source>
        <dbReference type="PROSITE-ProRule" id="PRU01023"/>
    </source>
</evidence>
<evidence type="ECO:0000313" key="7">
    <source>
        <dbReference type="EMBL" id="KIA93003.1"/>
    </source>
</evidence>
<dbReference type="PANTHER" id="PTHR22807:SF61">
    <property type="entry name" value="NOL1_NOP2_SUN FAMILY PROTEIN _ ANTITERMINATION NUSB DOMAIN-CONTAINING PROTEIN"/>
    <property type="match status" value="1"/>
</dbReference>
<sequence length="387" mass="44229">MRVDHQIRAFEQILNSYDGSLPLHRFLPAYFKQHKQMGSSDRRWATRHIYSYFRLGKALPALSNEEHLSIADFLCHDTLSLIVEKNLPDLANDITLPLEEKLLRMKTKYPDFDLTQVYPFHAALSEEVDKQQFFASFFQQPDLFIRVAADDSAGIVAKLQSENIAVKTISNTALALPNGTKLETILAEGSYQVQDLSSQHTGEYFKPNKWDKWWDCCAASGGKTLLLHSFEPVIELLVTDLRESVLQNLDERFRLAGIKKYHKKELDLLQNNDQVLHHYQFDGIILDAPCTGSGTWGRTPEMLTFFDERKINQFATIQKGIAQNVVKYLKPGKPLIYITCSAFAAENEAVVKHLTDTLPLELEKMELIKGYENQADTMFVARLIKKS</sequence>
<dbReference type="PROSITE" id="PS51686">
    <property type="entry name" value="SAM_MT_RSMB_NOP"/>
    <property type="match status" value="1"/>
</dbReference>
<evidence type="ECO:0000256" key="3">
    <source>
        <dbReference type="ARBA" id="ARBA00022691"/>
    </source>
</evidence>
<evidence type="ECO:0000313" key="8">
    <source>
        <dbReference type="Proteomes" id="UP000031246"/>
    </source>
</evidence>
<gene>
    <name evidence="7" type="ORF">OC25_15005</name>
</gene>